<gene>
    <name evidence="2" type="ORF">TTEB3V08_LOCUS12196</name>
</gene>
<sequence>MDNIVLLAVSSFIVLTGSVLLQKKPKQVKEGFGNQINLYWDRRLNLGPSAQKSDTLPLDRQVS</sequence>
<name>A0A7R9P1K2_9NEOP</name>
<proteinExistence type="predicted"/>
<protein>
    <submittedName>
        <fullName evidence="2">Uncharacterized protein</fullName>
    </submittedName>
</protein>
<feature type="chain" id="PRO_5030906951" evidence="1">
    <location>
        <begin position="19"/>
        <end position="63"/>
    </location>
</feature>
<evidence type="ECO:0000256" key="1">
    <source>
        <dbReference type="SAM" id="SignalP"/>
    </source>
</evidence>
<reference evidence="2" key="1">
    <citation type="submission" date="2020-11" db="EMBL/GenBank/DDBJ databases">
        <authorList>
            <person name="Tran Van P."/>
        </authorList>
    </citation>
    <scope>NUCLEOTIDE SEQUENCE</scope>
</reference>
<dbReference type="EMBL" id="OE012704">
    <property type="protein sequence ID" value="CAD7464317.1"/>
    <property type="molecule type" value="Genomic_DNA"/>
</dbReference>
<feature type="signal peptide" evidence="1">
    <location>
        <begin position="1"/>
        <end position="18"/>
    </location>
</feature>
<dbReference type="AlphaFoldDB" id="A0A7R9P1K2"/>
<organism evidence="2">
    <name type="scientific">Timema tahoe</name>
    <dbReference type="NCBI Taxonomy" id="61484"/>
    <lineage>
        <taxon>Eukaryota</taxon>
        <taxon>Metazoa</taxon>
        <taxon>Ecdysozoa</taxon>
        <taxon>Arthropoda</taxon>
        <taxon>Hexapoda</taxon>
        <taxon>Insecta</taxon>
        <taxon>Pterygota</taxon>
        <taxon>Neoptera</taxon>
        <taxon>Polyneoptera</taxon>
        <taxon>Phasmatodea</taxon>
        <taxon>Timematodea</taxon>
        <taxon>Timematoidea</taxon>
        <taxon>Timematidae</taxon>
        <taxon>Timema</taxon>
    </lineage>
</organism>
<keyword evidence="1" id="KW-0732">Signal</keyword>
<accession>A0A7R9P1K2</accession>
<evidence type="ECO:0000313" key="2">
    <source>
        <dbReference type="EMBL" id="CAD7464317.1"/>
    </source>
</evidence>